<name>A0ABC8TNB1_9AQUA</name>
<evidence type="ECO:0000313" key="2">
    <source>
        <dbReference type="Proteomes" id="UP001642360"/>
    </source>
</evidence>
<proteinExistence type="predicted"/>
<dbReference type="AlphaFoldDB" id="A0ABC8TNB1"/>
<accession>A0ABC8TNB1</accession>
<dbReference type="Pfam" id="PF00106">
    <property type="entry name" value="adh_short"/>
    <property type="match status" value="1"/>
</dbReference>
<dbReference type="InterPro" id="IPR002347">
    <property type="entry name" value="SDR_fam"/>
</dbReference>
<dbReference type="Proteomes" id="UP001642360">
    <property type="component" value="Unassembled WGS sequence"/>
</dbReference>
<evidence type="ECO:0000313" key="1">
    <source>
        <dbReference type="EMBL" id="CAK9168419.1"/>
    </source>
</evidence>
<dbReference type="SUPFAM" id="SSF51735">
    <property type="entry name" value="NAD(P)-binding Rossmann-fold domains"/>
    <property type="match status" value="1"/>
</dbReference>
<dbReference type="EMBL" id="CAUOFW020005058">
    <property type="protein sequence ID" value="CAK9168419.1"/>
    <property type="molecule type" value="Genomic_DNA"/>
</dbReference>
<organism evidence="1 2">
    <name type="scientific">Ilex paraguariensis</name>
    <name type="common">yerba mate</name>
    <dbReference type="NCBI Taxonomy" id="185542"/>
    <lineage>
        <taxon>Eukaryota</taxon>
        <taxon>Viridiplantae</taxon>
        <taxon>Streptophyta</taxon>
        <taxon>Embryophyta</taxon>
        <taxon>Tracheophyta</taxon>
        <taxon>Spermatophyta</taxon>
        <taxon>Magnoliopsida</taxon>
        <taxon>eudicotyledons</taxon>
        <taxon>Gunneridae</taxon>
        <taxon>Pentapetalae</taxon>
        <taxon>asterids</taxon>
        <taxon>campanulids</taxon>
        <taxon>Aquifoliales</taxon>
        <taxon>Aquifoliaceae</taxon>
        <taxon>Ilex</taxon>
    </lineage>
</organism>
<sequence length="116" mass="12882">MTLIESGEILARQLASLGAKLIISARNEAELERVKKQLTGKHAPDEVMILPLDLTSGEDFLREAVLKAESFFAAAGVDYLIHNAAYERPAMVSPTLSPLIWPEARLRQDQGWPWTP</sequence>
<dbReference type="PANTHER" id="PTHR45274">
    <property type="entry name" value="NAD(P)-BINDING ROSSMANN-FOLD SUPERFAMILY PROTEIN"/>
    <property type="match status" value="1"/>
</dbReference>
<protein>
    <submittedName>
        <fullName evidence="1">Uncharacterized protein</fullName>
    </submittedName>
</protein>
<gene>
    <name evidence="1" type="ORF">ILEXP_LOCUS37811</name>
</gene>
<keyword evidence="2" id="KW-1185">Reference proteome</keyword>
<dbReference type="InterPro" id="IPR036291">
    <property type="entry name" value="NAD(P)-bd_dom_sf"/>
</dbReference>
<dbReference type="PANTHER" id="PTHR45274:SF2">
    <property type="entry name" value="NAD(P)-BINDING ROSSMANN-FOLD SUPERFAMILY PROTEIN"/>
    <property type="match status" value="1"/>
</dbReference>
<dbReference type="Gene3D" id="3.40.50.720">
    <property type="entry name" value="NAD(P)-binding Rossmann-like Domain"/>
    <property type="match status" value="1"/>
</dbReference>
<reference evidence="1 2" key="1">
    <citation type="submission" date="2024-02" db="EMBL/GenBank/DDBJ databases">
        <authorList>
            <person name="Vignale AGUSTIN F."/>
            <person name="Sosa J E."/>
            <person name="Modenutti C."/>
        </authorList>
    </citation>
    <scope>NUCLEOTIDE SEQUENCE [LARGE SCALE GENOMIC DNA]</scope>
</reference>
<comment type="caution">
    <text evidence="1">The sequence shown here is derived from an EMBL/GenBank/DDBJ whole genome shotgun (WGS) entry which is preliminary data.</text>
</comment>